<name>A0A9N9QQ42_9CUCU</name>
<dbReference type="AlphaFoldDB" id="A0A9N9QQ42"/>
<reference evidence="1" key="1">
    <citation type="submission" date="2022-01" db="EMBL/GenBank/DDBJ databases">
        <authorList>
            <person name="King R."/>
        </authorList>
    </citation>
    <scope>NUCLEOTIDE SEQUENCE</scope>
</reference>
<evidence type="ECO:0000313" key="2">
    <source>
        <dbReference type="Proteomes" id="UP001152799"/>
    </source>
</evidence>
<keyword evidence="2" id="KW-1185">Reference proteome</keyword>
<gene>
    <name evidence="1" type="ORF">CEUTPL_LOCUS9583</name>
</gene>
<proteinExistence type="predicted"/>
<protein>
    <submittedName>
        <fullName evidence="1">Uncharacterized protein</fullName>
    </submittedName>
</protein>
<dbReference type="Proteomes" id="UP001152799">
    <property type="component" value="Chromosome 5"/>
</dbReference>
<sequence length="39" mass="4689">MENLEKFMGNLEKFVRNLKEIEGKTLNCARLYFQLIQLL</sequence>
<dbReference type="EMBL" id="OU892281">
    <property type="protein sequence ID" value="CAG9769066.1"/>
    <property type="molecule type" value="Genomic_DNA"/>
</dbReference>
<accession>A0A9N9QQ42</accession>
<evidence type="ECO:0000313" key="1">
    <source>
        <dbReference type="EMBL" id="CAG9769066.1"/>
    </source>
</evidence>
<organism evidence="1 2">
    <name type="scientific">Ceutorhynchus assimilis</name>
    <name type="common">cabbage seed weevil</name>
    <dbReference type="NCBI Taxonomy" id="467358"/>
    <lineage>
        <taxon>Eukaryota</taxon>
        <taxon>Metazoa</taxon>
        <taxon>Ecdysozoa</taxon>
        <taxon>Arthropoda</taxon>
        <taxon>Hexapoda</taxon>
        <taxon>Insecta</taxon>
        <taxon>Pterygota</taxon>
        <taxon>Neoptera</taxon>
        <taxon>Endopterygota</taxon>
        <taxon>Coleoptera</taxon>
        <taxon>Polyphaga</taxon>
        <taxon>Cucujiformia</taxon>
        <taxon>Curculionidae</taxon>
        <taxon>Ceutorhynchinae</taxon>
        <taxon>Ceutorhynchus</taxon>
    </lineage>
</organism>